<dbReference type="RefSeq" id="WP_184927633.1">
    <property type="nucleotide sequence ID" value="NZ_JACHMO010000001.1"/>
</dbReference>
<reference evidence="2 3" key="1">
    <citation type="submission" date="2020-08" db="EMBL/GenBank/DDBJ databases">
        <title>Sequencing the genomes of 1000 actinobacteria strains.</title>
        <authorList>
            <person name="Klenk H.-P."/>
        </authorList>
    </citation>
    <scope>NUCLEOTIDE SEQUENCE [LARGE SCALE GENOMIC DNA]</scope>
    <source>
        <strain evidence="2 3">DSM 45486</strain>
    </source>
</reference>
<evidence type="ECO:0000256" key="1">
    <source>
        <dbReference type="SAM" id="Phobius"/>
    </source>
</evidence>
<comment type="caution">
    <text evidence="2">The sequence shown here is derived from an EMBL/GenBank/DDBJ whole genome shotgun (WGS) entry which is preliminary data.</text>
</comment>
<feature type="transmembrane region" description="Helical" evidence="1">
    <location>
        <begin position="115"/>
        <end position="133"/>
    </location>
</feature>
<evidence type="ECO:0000313" key="2">
    <source>
        <dbReference type="EMBL" id="MBB5807599.1"/>
    </source>
</evidence>
<proteinExistence type="predicted"/>
<keyword evidence="1" id="KW-0472">Membrane</keyword>
<keyword evidence="2" id="KW-0808">Transferase</keyword>
<accession>A0A7W9M538</accession>
<keyword evidence="1" id="KW-0812">Transmembrane</keyword>
<gene>
    <name evidence="2" type="ORF">F4560_007367</name>
</gene>
<dbReference type="GO" id="GO:0016740">
    <property type="term" value="F:transferase activity"/>
    <property type="evidence" value="ECO:0007669"/>
    <property type="project" value="UniProtKB-KW"/>
</dbReference>
<feature type="transmembrane region" description="Helical" evidence="1">
    <location>
        <begin position="74"/>
        <end position="95"/>
    </location>
</feature>
<sequence length="164" mass="16405">MRGGVPGWVLRAAIAVAAGAVGGVLAVHGVEWPALALYGLLVAAAVAIPASAAVALIIGYPAAAMAFVSDDRSWAGVFALVVLLHLVHVLAAYAAIVPIGSRVHPEALKAPAKRFATVQLCVLALGAVVILLPGGRTDAAVEIAGLACAIGLVLGVVLLMRRKG</sequence>
<feature type="transmembrane region" description="Helical" evidence="1">
    <location>
        <begin position="12"/>
        <end position="30"/>
    </location>
</feature>
<keyword evidence="3" id="KW-1185">Reference proteome</keyword>
<dbReference type="Proteomes" id="UP000552097">
    <property type="component" value="Unassembled WGS sequence"/>
</dbReference>
<dbReference type="AlphaFoldDB" id="A0A7W9M538"/>
<organism evidence="2 3">
    <name type="scientific">Saccharothrix ecbatanensis</name>
    <dbReference type="NCBI Taxonomy" id="1105145"/>
    <lineage>
        <taxon>Bacteria</taxon>
        <taxon>Bacillati</taxon>
        <taxon>Actinomycetota</taxon>
        <taxon>Actinomycetes</taxon>
        <taxon>Pseudonocardiales</taxon>
        <taxon>Pseudonocardiaceae</taxon>
        <taxon>Saccharothrix</taxon>
    </lineage>
</organism>
<name>A0A7W9M538_9PSEU</name>
<feature type="transmembrane region" description="Helical" evidence="1">
    <location>
        <begin position="139"/>
        <end position="160"/>
    </location>
</feature>
<dbReference type="EMBL" id="JACHMO010000001">
    <property type="protein sequence ID" value="MBB5807599.1"/>
    <property type="molecule type" value="Genomic_DNA"/>
</dbReference>
<feature type="transmembrane region" description="Helical" evidence="1">
    <location>
        <begin position="37"/>
        <end position="62"/>
    </location>
</feature>
<evidence type="ECO:0000313" key="3">
    <source>
        <dbReference type="Proteomes" id="UP000552097"/>
    </source>
</evidence>
<keyword evidence="1" id="KW-1133">Transmembrane helix</keyword>
<protein>
    <submittedName>
        <fullName evidence="2">Glucan phosphoethanolaminetransferase (Alkaline phosphatase superfamily)</fullName>
    </submittedName>
</protein>